<feature type="transmembrane region" description="Helical" evidence="1">
    <location>
        <begin position="91"/>
        <end position="118"/>
    </location>
</feature>
<gene>
    <name evidence="2" type="ORF">AVDCRST_MAG39-65</name>
</gene>
<feature type="transmembrane region" description="Helical" evidence="1">
    <location>
        <begin position="163"/>
        <end position="182"/>
    </location>
</feature>
<evidence type="ECO:0000313" key="2">
    <source>
        <dbReference type="EMBL" id="CAA9479366.1"/>
    </source>
</evidence>
<reference evidence="2" key="1">
    <citation type="submission" date="2020-02" db="EMBL/GenBank/DDBJ databases">
        <authorList>
            <person name="Meier V. D."/>
        </authorList>
    </citation>
    <scope>NUCLEOTIDE SEQUENCE</scope>
    <source>
        <strain evidence="2">AVDCRST_MAG39</strain>
    </source>
</reference>
<dbReference type="PANTHER" id="PTHR37814">
    <property type="entry name" value="CONSERVED MEMBRANE PROTEIN"/>
    <property type="match status" value="1"/>
</dbReference>
<evidence type="ECO:0000256" key="1">
    <source>
        <dbReference type="SAM" id="Phobius"/>
    </source>
</evidence>
<dbReference type="PANTHER" id="PTHR37814:SF1">
    <property type="entry name" value="MEMBRANE PROTEIN"/>
    <property type="match status" value="1"/>
</dbReference>
<dbReference type="AlphaFoldDB" id="A0A6J4RRX3"/>
<feature type="transmembrane region" description="Helical" evidence="1">
    <location>
        <begin position="354"/>
        <end position="376"/>
    </location>
</feature>
<organism evidence="2">
    <name type="scientific">uncultured Sphingomonadaceae bacterium</name>
    <dbReference type="NCBI Taxonomy" id="169976"/>
    <lineage>
        <taxon>Bacteria</taxon>
        <taxon>Pseudomonadati</taxon>
        <taxon>Pseudomonadota</taxon>
        <taxon>Alphaproteobacteria</taxon>
        <taxon>Sphingomonadales</taxon>
        <taxon>Sphingomonadaceae</taxon>
        <taxon>environmental samples</taxon>
    </lineage>
</organism>
<dbReference type="InterPro" id="IPR038728">
    <property type="entry name" value="YkvI-like"/>
</dbReference>
<evidence type="ECO:0008006" key="3">
    <source>
        <dbReference type="Google" id="ProtNLM"/>
    </source>
</evidence>
<sequence length="385" mass="40912">MPEVSDAAAGANAHAGRPSRFQRFLLPGLAFKALVIGGGYATGREVAEFFLPSGPWGGVYAILLATFLFSAACILTFLFARAARSFDYQSFFAALLGPGWVVWEVAYILFVILILAVYGAAAGAIGAAALGWPALAGTTALMIGIIIFTTFGNRAVERLFEWAAYLLYGVYALFFVFAFTTFGDRIADGFASAAPADAGSWALNGGTYFSYNILGAIVVLPVLRHLTSSRDAVIAGAICGPLAMLPALLFFVATVAFYPTIMGAELPSDTLLAAMDRPWFRGLFQLMVFSALLQSGVSAVHAFNERVDAAWRRSRGLPIGARARLLISLGLLAGCMFLADRFGLVALIGSGYRFFAYVLLAVFVVPLCTVGVGRVLKNARETAAP</sequence>
<feature type="transmembrane region" description="Helical" evidence="1">
    <location>
        <begin position="325"/>
        <end position="348"/>
    </location>
</feature>
<feature type="transmembrane region" description="Helical" evidence="1">
    <location>
        <begin position="55"/>
        <end position="79"/>
    </location>
</feature>
<protein>
    <recommendedName>
        <fullName evidence="3">Membrane protein YkvI</fullName>
    </recommendedName>
</protein>
<accession>A0A6J4RRX3</accession>
<feature type="transmembrane region" description="Helical" evidence="1">
    <location>
        <begin position="24"/>
        <end position="43"/>
    </location>
</feature>
<keyword evidence="1" id="KW-1133">Transmembrane helix</keyword>
<feature type="transmembrane region" description="Helical" evidence="1">
    <location>
        <begin position="279"/>
        <end position="304"/>
    </location>
</feature>
<feature type="transmembrane region" description="Helical" evidence="1">
    <location>
        <begin position="202"/>
        <end position="223"/>
    </location>
</feature>
<feature type="transmembrane region" description="Helical" evidence="1">
    <location>
        <begin position="130"/>
        <end position="151"/>
    </location>
</feature>
<feature type="transmembrane region" description="Helical" evidence="1">
    <location>
        <begin position="235"/>
        <end position="259"/>
    </location>
</feature>
<dbReference type="EMBL" id="CADCVW010000004">
    <property type="protein sequence ID" value="CAA9479366.1"/>
    <property type="molecule type" value="Genomic_DNA"/>
</dbReference>
<name>A0A6J4RRX3_9SPHN</name>
<proteinExistence type="predicted"/>
<keyword evidence="1" id="KW-0472">Membrane</keyword>
<keyword evidence="1" id="KW-0812">Transmembrane</keyword>